<keyword evidence="2" id="KW-1133">Transmembrane helix</keyword>
<comment type="caution">
    <text evidence="3">The sequence shown here is derived from an EMBL/GenBank/DDBJ whole genome shotgun (WGS) entry which is preliminary data.</text>
</comment>
<dbReference type="EMBL" id="ALNZ01000023">
    <property type="protein sequence ID" value="EKV57220.1"/>
    <property type="molecule type" value="Genomic_DNA"/>
</dbReference>
<keyword evidence="2" id="KW-0812">Transmembrane</keyword>
<feature type="compositionally biased region" description="Low complexity" evidence="1">
    <location>
        <begin position="1"/>
        <end position="16"/>
    </location>
</feature>
<dbReference type="OrthoDB" id="305603at2"/>
<organism evidence="3 4">
    <name type="scientific">Brachyspira hampsonii 30446</name>
    <dbReference type="NCBI Taxonomy" id="1289135"/>
    <lineage>
        <taxon>Bacteria</taxon>
        <taxon>Pseudomonadati</taxon>
        <taxon>Spirochaetota</taxon>
        <taxon>Spirochaetia</taxon>
        <taxon>Brachyspirales</taxon>
        <taxon>Brachyspiraceae</taxon>
        <taxon>Brachyspira</taxon>
    </lineage>
</organism>
<evidence type="ECO:0000313" key="3">
    <source>
        <dbReference type="EMBL" id="EKV57220.1"/>
    </source>
</evidence>
<feature type="transmembrane region" description="Helical" evidence="2">
    <location>
        <begin position="433"/>
        <end position="457"/>
    </location>
</feature>
<gene>
    <name evidence="3" type="ORF">A966_06195</name>
</gene>
<keyword evidence="2" id="KW-0472">Membrane</keyword>
<sequence length="682" mass="76421">MYNQDNNNYRQNNNYKGRNHKNRKNNRSRNRKNNAKYNNVFRNKNLEIKNFDIGSDLTNGIIEDSTPHKDISGNMADSIGLGRSVKYQDHRNNLSKAMNNYTEALKKVSDSKINMDPKKRIGFIDEVKLTESYNVNAAEQCREYKTEARLTKPGDPEADIIVRDGNTETKYQVKDNGNAKVNTEEISKKRYSGEDGSNKKIVPEENVDEVRAIASKKQNTDTKDYKHTAENTYDRLSSKDGKVNSEKLNRNESEELTRRLENGERIEVKNKDAKFKAQYLNQLPKAALCGALFSGGSAFIGEFVKFLSNGCNLTEDEFIESAYKVLTATADGAAKSALGVTFTYLGNNIGSSLLGNANIAGGMAVMTIDTLKSMYRFITGKIDTVELMGEVSQNFVSITSTSLGAYAGSLGGSALAGVIASNMSMGAAAAASLGAFASIAGSVVGGLAVGITVSYLISKDSQAGLEIARRDIESAYQTFAKDRNLYALVDGVGTQRDWEFSFKSLIPFGGVFAQISEYSARKSELSRISSMLDREYQNIDEGKRRVLEDIRQKYYEAKTSIEETFYSSVNTMFDNDRVDLTNQLMDYLNQKRTIYALREKKYFNEIQKIDERNSKLASEIQKDELFFNEIENLTNMIKDSDIENREMIIDAIAYLVSDEWLKSFKSDDDELYNLLSEYGLLD</sequence>
<dbReference type="RefSeq" id="WP_008723450.1">
    <property type="nucleotide sequence ID" value="NZ_JH994111.1"/>
</dbReference>
<dbReference type="AlphaFoldDB" id="A0A2U4F7M1"/>
<feature type="compositionally biased region" description="Basic residues" evidence="1">
    <location>
        <begin position="17"/>
        <end position="34"/>
    </location>
</feature>
<evidence type="ECO:0000313" key="4">
    <source>
        <dbReference type="Proteomes" id="UP000011663"/>
    </source>
</evidence>
<accession>A0A2U4F7M1</accession>
<name>A0A2U4F7M1_9SPIR</name>
<protein>
    <submittedName>
        <fullName evidence="3">Uncharacterized protein</fullName>
    </submittedName>
</protein>
<reference evidence="3 4" key="1">
    <citation type="submission" date="2012-07" db="EMBL/GenBank/DDBJ databases">
        <title>Genome sequence of Brachyspira sp. 30446, isolated from a pig with mucohaemorrhagic colitis.</title>
        <authorList>
            <person name="Rubin J.E."/>
            <person name="Fernando C."/>
            <person name="Harding J.C.S."/>
            <person name="Hill J.E."/>
        </authorList>
    </citation>
    <scope>NUCLEOTIDE SEQUENCE [LARGE SCALE GENOMIC DNA]</scope>
    <source>
        <strain evidence="3 4">30446</strain>
    </source>
</reference>
<dbReference type="STRING" id="1289135.A966_06195"/>
<evidence type="ECO:0000256" key="2">
    <source>
        <dbReference type="SAM" id="Phobius"/>
    </source>
</evidence>
<evidence type="ECO:0000256" key="1">
    <source>
        <dbReference type="SAM" id="MobiDB-lite"/>
    </source>
</evidence>
<proteinExistence type="predicted"/>
<dbReference type="GeneID" id="66487668"/>
<dbReference type="Proteomes" id="UP000011663">
    <property type="component" value="Unassembled WGS sequence"/>
</dbReference>
<feature type="region of interest" description="Disordered" evidence="1">
    <location>
        <begin position="1"/>
        <end position="36"/>
    </location>
</feature>
<feature type="transmembrane region" description="Helical" evidence="2">
    <location>
        <begin position="403"/>
        <end position="421"/>
    </location>
</feature>